<protein>
    <submittedName>
        <fullName evidence="7">Recombinase family protein</fullName>
    </submittedName>
</protein>
<evidence type="ECO:0000256" key="5">
    <source>
        <dbReference type="PROSITE-ProRule" id="PRU10137"/>
    </source>
</evidence>
<accession>A0ABS3P4Z5</accession>
<dbReference type="InterPro" id="IPR006118">
    <property type="entry name" value="Recombinase_CS"/>
</dbReference>
<comment type="caution">
    <text evidence="7">The sequence shown here is derived from an EMBL/GenBank/DDBJ whole genome shotgun (WGS) entry which is preliminary data.</text>
</comment>
<keyword evidence="3" id="KW-0238">DNA-binding</keyword>
<dbReference type="PROSITE" id="PS51736">
    <property type="entry name" value="RECOMBINASES_3"/>
    <property type="match status" value="1"/>
</dbReference>
<evidence type="ECO:0000313" key="8">
    <source>
        <dbReference type="Proteomes" id="UP000677611"/>
    </source>
</evidence>
<keyword evidence="2" id="KW-0229">DNA integration</keyword>
<dbReference type="Proteomes" id="UP000677611">
    <property type="component" value="Unassembled WGS sequence"/>
</dbReference>
<proteinExistence type="inferred from homology"/>
<dbReference type="Gene3D" id="3.40.50.1390">
    <property type="entry name" value="Resolvase, N-terminal catalytic domain"/>
    <property type="match status" value="1"/>
</dbReference>
<name>A0ABS3P4Z5_9BACI</name>
<dbReference type="CDD" id="cd03768">
    <property type="entry name" value="SR_ResInv"/>
    <property type="match status" value="1"/>
</dbReference>
<organism evidence="7 8">
    <name type="scientific">Bacillus arachidis</name>
    <dbReference type="NCBI Taxonomy" id="2819290"/>
    <lineage>
        <taxon>Bacteria</taxon>
        <taxon>Bacillati</taxon>
        <taxon>Bacillota</taxon>
        <taxon>Bacilli</taxon>
        <taxon>Bacillales</taxon>
        <taxon>Bacillaceae</taxon>
        <taxon>Bacillus</taxon>
    </lineage>
</organism>
<dbReference type="PANTHER" id="PTHR30461">
    <property type="entry name" value="DNA-INVERTASE FROM LAMBDOID PROPHAGE"/>
    <property type="match status" value="1"/>
</dbReference>
<dbReference type="Pfam" id="PF00239">
    <property type="entry name" value="Resolvase"/>
    <property type="match status" value="1"/>
</dbReference>
<comment type="similarity">
    <text evidence="1">Belongs to the site-specific recombinase resolvase family.</text>
</comment>
<dbReference type="SUPFAM" id="SSF53041">
    <property type="entry name" value="Resolvase-like"/>
    <property type="match status" value="1"/>
</dbReference>
<dbReference type="PROSITE" id="PS00398">
    <property type="entry name" value="RECOMBINASES_2"/>
    <property type="match status" value="1"/>
</dbReference>
<dbReference type="PROSITE" id="PS00397">
    <property type="entry name" value="RECOMBINASES_1"/>
    <property type="match status" value="1"/>
</dbReference>
<gene>
    <name evidence="7" type="ORF">J4P90_24195</name>
</gene>
<evidence type="ECO:0000256" key="2">
    <source>
        <dbReference type="ARBA" id="ARBA00022908"/>
    </source>
</evidence>
<dbReference type="InterPro" id="IPR036162">
    <property type="entry name" value="Resolvase-like_N_sf"/>
</dbReference>
<dbReference type="SMART" id="SM00857">
    <property type="entry name" value="Resolvase"/>
    <property type="match status" value="1"/>
</dbReference>
<dbReference type="Gene3D" id="1.10.10.60">
    <property type="entry name" value="Homeodomain-like"/>
    <property type="match status" value="1"/>
</dbReference>
<dbReference type="PANTHER" id="PTHR30461:SF2">
    <property type="entry name" value="SERINE RECOMBINASE PINE-RELATED"/>
    <property type="match status" value="1"/>
</dbReference>
<dbReference type="InterPro" id="IPR006120">
    <property type="entry name" value="Resolvase_HTH_dom"/>
</dbReference>
<dbReference type="InterPro" id="IPR050639">
    <property type="entry name" value="SSR_resolvase"/>
</dbReference>
<evidence type="ECO:0000259" key="6">
    <source>
        <dbReference type="PROSITE" id="PS51736"/>
    </source>
</evidence>
<evidence type="ECO:0000256" key="1">
    <source>
        <dbReference type="ARBA" id="ARBA00009913"/>
    </source>
</evidence>
<dbReference type="Pfam" id="PF02796">
    <property type="entry name" value="HTH_7"/>
    <property type="match status" value="1"/>
</dbReference>
<feature type="domain" description="Resolvase/invertase-type recombinase catalytic" evidence="6">
    <location>
        <begin position="1"/>
        <end position="134"/>
    </location>
</feature>
<evidence type="ECO:0000256" key="3">
    <source>
        <dbReference type="ARBA" id="ARBA00023125"/>
    </source>
</evidence>
<reference evidence="7 8" key="1">
    <citation type="submission" date="2021-03" db="EMBL/GenBank/DDBJ databases">
        <title>Identification of novel Bacillus strains.</title>
        <authorList>
            <person name="Xiao Z."/>
            <person name="Li Y."/>
            <person name="Shen J."/>
        </authorList>
    </citation>
    <scope>NUCLEOTIDE SEQUENCE [LARGE SCALE GENOMIC DNA]</scope>
    <source>
        <strain evidence="7 8">SY8</strain>
    </source>
</reference>
<evidence type="ECO:0000313" key="7">
    <source>
        <dbReference type="EMBL" id="MBO1628257.1"/>
    </source>
</evidence>
<sequence length="184" mass="21351">MKIGYARVSTQDQNLDMQVDELQKNGCERIYQEKISGAKQNRQELKIALDMLREGDTFVIYKLDRLARSVKQLYEIMDIIREKHVHFISLKDNIDTSTASGRAMFGMFAVFAEFERDIIRERTVAGLDAARARGRKGGRPKTDKKKTLQAIELYKSKKFTVEEIKDMTGVSRSTLYREMKNEEE</sequence>
<dbReference type="EMBL" id="JAGDQJ010000039">
    <property type="protein sequence ID" value="MBO1628257.1"/>
    <property type="molecule type" value="Genomic_DNA"/>
</dbReference>
<keyword evidence="8" id="KW-1185">Reference proteome</keyword>
<dbReference type="RefSeq" id="WP_208019320.1">
    <property type="nucleotide sequence ID" value="NZ_JAGDQJ010000039.1"/>
</dbReference>
<keyword evidence="4" id="KW-0233">DNA recombination</keyword>
<evidence type="ECO:0000256" key="4">
    <source>
        <dbReference type="ARBA" id="ARBA00023172"/>
    </source>
</evidence>
<dbReference type="InterPro" id="IPR006119">
    <property type="entry name" value="Resolv_N"/>
</dbReference>
<feature type="active site" description="O-(5'-phospho-DNA)-serine intermediate" evidence="5">
    <location>
        <position position="9"/>
    </location>
</feature>